<evidence type="ECO:0000313" key="2">
    <source>
        <dbReference type="EMBL" id="SHI05124.1"/>
    </source>
</evidence>
<protein>
    <recommendedName>
        <fullName evidence="4">Glycosyltransferase RgtA/B/C/D-like domain-containing protein</fullName>
    </recommendedName>
</protein>
<evidence type="ECO:0000256" key="1">
    <source>
        <dbReference type="SAM" id="Phobius"/>
    </source>
</evidence>
<feature type="transmembrane region" description="Helical" evidence="1">
    <location>
        <begin position="224"/>
        <end position="241"/>
    </location>
</feature>
<feature type="transmembrane region" description="Helical" evidence="1">
    <location>
        <begin position="363"/>
        <end position="382"/>
    </location>
</feature>
<dbReference type="RefSeq" id="WP_073378031.1">
    <property type="nucleotide sequence ID" value="NZ_FQXS01000025.1"/>
</dbReference>
<accession>A0A1M5XZW7</accession>
<evidence type="ECO:0000313" key="3">
    <source>
        <dbReference type="Proteomes" id="UP000184139"/>
    </source>
</evidence>
<dbReference type="Proteomes" id="UP000184139">
    <property type="component" value="Unassembled WGS sequence"/>
</dbReference>
<gene>
    <name evidence="2" type="ORF">SAMN02745124_03483</name>
</gene>
<feature type="transmembrane region" description="Helical" evidence="1">
    <location>
        <begin position="111"/>
        <end position="130"/>
    </location>
</feature>
<feature type="transmembrane region" description="Helical" evidence="1">
    <location>
        <begin position="302"/>
        <end position="324"/>
    </location>
</feature>
<keyword evidence="3" id="KW-1185">Reference proteome</keyword>
<feature type="transmembrane region" description="Helical" evidence="1">
    <location>
        <begin position="187"/>
        <end position="218"/>
    </location>
</feature>
<feature type="transmembrane region" description="Helical" evidence="1">
    <location>
        <begin position="139"/>
        <end position="157"/>
    </location>
</feature>
<keyword evidence="1" id="KW-0812">Transmembrane</keyword>
<sequence length="462" mass="52997">MIKYWTAALSATLPLFIRKPYAEQSRIALREKKSIIVVSLILFSAVFLLRSWPNVINPGLYWEDATHYFNLYYGLKREFSFILQHPNGYYNIINNLVAWLASYLDVRIQPLTYHLFAMTLGVITATNLIFSGLLQHRSILLAAPIVLGLSGMNHIYYYNTLTFQMYNVVVLLLCLLFFPAPKSKITLAALCLAASLLVWSGPYSVVAFPVSLLFLLFFRNGSKSILFTVVIINVLLYSLSVKESTIQIMNIFDAGTRRIATHVLFEQVFFLDLFGKLSFLKLIIFSFLLIAALYVLRKNVYYLKISAILFTIILAGLAPLFLSIKFQLYQMVFPCHLYISVFFWLLFLLLTVDKILEHCNGSFKVQILVSLLLFSLVWVDNLQHPAKRQEKIMTSIPAFVQTIHRVEQLNLEEENTYVIIKTDNVMPEYMPPMVRVGSQHPGARRLGPKDIELESGKEFIVK</sequence>
<dbReference type="EMBL" id="FQXS01000025">
    <property type="protein sequence ID" value="SHI05124.1"/>
    <property type="molecule type" value="Genomic_DNA"/>
</dbReference>
<organism evidence="2 3">
    <name type="scientific">Desulfofustis glycolicus DSM 9705</name>
    <dbReference type="NCBI Taxonomy" id="1121409"/>
    <lineage>
        <taxon>Bacteria</taxon>
        <taxon>Pseudomonadati</taxon>
        <taxon>Thermodesulfobacteriota</taxon>
        <taxon>Desulfobulbia</taxon>
        <taxon>Desulfobulbales</taxon>
        <taxon>Desulfocapsaceae</taxon>
        <taxon>Desulfofustis</taxon>
    </lineage>
</organism>
<feature type="transmembrane region" description="Helical" evidence="1">
    <location>
        <begin position="163"/>
        <end position="180"/>
    </location>
</feature>
<keyword evidence="1" id="KW-1133">Transmembrane helix</keyword>
<dbReference type="AlphaFoldDB" id="A0A1M5XZW7"/>
<name>A0A1M5XZW7_9BACT</name>
<reference evidence="2 3" key="1">
    <citation type="submission" date="2016-11" db="EMBL/GenBank/DDBJ databases">
        <authorList>
            <person name="Jaros S."/>
            <person name="Januszkiewicz K."/>
            <person name="Wedrychowicz H."/>
        </authorList>
    </citation>
    <scope>NUCLEOTIDE SEQUENCE [LARGE SCALE GENOMIC DNA]</scope>
    <source>
        <strain evidence="2 3">DSM 9705</strain>
    </source>
</reference>
<feature type="transmembrane region" description="Helical" evidence="1">
    <location>
        <begin position="279"/>
        <end position="296"/>
    </location>
</feature>
<feature type="transmembrane region" description="Helical" evidence="1">
    <location>
        <begin position="331"/>
        <end position="351"/>
    </location>
</feature>
<keyword evidence="1" id="KW-0472">Membrane</keyword>
<feature type="transmembrane region" description="Helical" evidence="1">
    <location>
        <begin position="34"/>
        <end position="52"/>
    </location>
</feature>
<evidence type="ECO:0008006" key="4">
    <source>
        <dbReference type="Google" id="ProtNLM"/>
    </source>
</evidence>
<proteinExistence type="predicted"/>